<reference evidence="4" key="1">
    <citation type="journal article" date="2019" name="Int. J. Syst. Evol. Microbiol.">
        <title>The Global Catalogue of Microorganisms (GCM) 10K type strain sequencing project: providing services to taxonomists for standard genome sequencing and annotation.</title>
        <authorList>
            <consortium name="The Broad Institute Genomics Platform"/>
            <consortium name="The Broad Institute Genome Sequencing Center for Infectious Disease"/>
            <person name="Wu L."/>
            <person name="Ma J."/>
        </authorList>
    </citation>
    <scope>NUCLEOTIDE SEQUENCE [LARGE SCALE GENOMIC DNA]</scope>
    <source>
        <strain evidence="4">CGMCC 4.7466</strain>
    </source>
</reference>
<dbReference type="EMBL" id="JBHSJJ010000002">
    <property type="protein sequence ID" value="MFC4871065.1"/>
    <property type="molecule type" value="Genomic_DNA"/>
</dbReference>
<dbReference type="PROSITE" id="PS51471">
    <property type="entry name" value="FE2OG_OXY"/>
    <property type="match status" value="1"/>
</dbReference>
<dbReference type="RefSeq" id="WP_377062191.1">
    <property type="nucleotide sequence ID" value="NZ_JBHSJJ010000002.1"/>
</dbReference>
<dbReference type="InterPro" id="IPR005123">
    <property type="entry name" value="Oxoglu/Fe-dep_dioxygenase_dom"/>
</dbReference>
<organism evidence="3 4">
    <name type="scientific">Negadavirga shengliensis</name>
    <dbReference type="NCBI Taxonomy" id="1389218"/>
    <lineage>
        <taxon>Bacteria</taxon>
        <taxon>Pseudomonadati</taxon>
        <taxon>Bacteroidota</taxon>
        <taxon>Cytophagia</taxon>
        <taxon>Cytophagales</taxon>
        <taxon>Cyclobacteriaceae</taxon>
        <taxon>Negadavirga</taxon>
    </lineage>
</organism>
<keyword evidence="3" id="KW-0223">Dioxygenase</keyword>
<evidence type="ECO:0000256" key="1">
    <source>
        <dbReference type="RuleBase" id="RU003682"/>
    </source>
</evidence>
<dbReference type="GO" id="GO:0051213">
    <property type="term" value="F:dioxygenase activity"/>
    <property type="evidence" value="ECO:0007669"/>
    <property type="project" value="UniProtKB-KW"/>
</dbReference>
<feature type="domain" description="Fe2OG dioxygenase" evidence="2">
    <location>
        <begin position="94"/>
        <end position="224"/>
    </location>
</feature>
<dbReference type="SUPFAM" id="SSF51197">
    <property type="entry name" value="Clavaminate synthase-like"/>
    <property type="match status" value="1"/>
</dbReference>
<keyword evidence="1" id="KW-0408">Iron</keyword>
<evidence type="ECO:0000259" key="2">
    <source>
        <dbReference type="PROSITE" id="PS51471"/>
    </source>
</evidence>
<evidence type="ECO:0000313" key="3">
    <source>
        <dbReference type="EMBL" id="MFC4871065.1"/>
    </source>
</evidence>
<dbReference type="PANTHER" id="PTHR20883:SF51">
    <property type="entry name" value="PHYTANOYL-COA HYDROXYLASE"/>
    <property type="match status" value="1"/>
</dbReference>
<dbReference type="PANTHER" id="PTHR20883">
    <property type="entry name" value="PHYTANOYL-COA DIOXYGENASE DOMAIN CONTAINING 1"/>
    <property type="match status" value="1"/>
</dbReference>
<keyword evidence="4" id="KW-1185">Reference proteome</keyword>
<sequence length="264" mass="30626">MENRFNEKNEKEYMQDGYTIVKGMFDAGEMEAVLDTALEDEVIRRHTYGRKDKEGHTTKLALWYALGRDVYSNIARSERYLEGVEKLLGGAPAHFHTKLMQKEPKVGGAWEWHQDYGYWYHDGFLYPQMLSVMLALTQADKKNGCLQVLRGSHLLGRIDHGMTGDQKGADMEKVTEALKRLELVHVELQPGDVLFFHCNLLHRSDKNNSEKARWSLISTYNLISNKPYKQQDPSCYTPIEERYQGRVRKDDTARISEKDAHFLH</sequence>
<name>A0ABV9SXB5_9BACT</name>
<proteinExistence type="inferred from homology"/>
<gene>
    <name evidence="3" type="ORF">ACFPFU_05160</name>
</gene>
<comment type="caution">
    <text evidence="3">The sequence shown here is derived from an EMBL/GenBank/DDBJ whole genome shotgun (WGS) entry which is preliminary data.</text>
</comment>
<dbReference type="Gene3D" id="2.60.120.620">
    <property type="entry name" value="q2cbj1_9rhob like domain"/>
    <property type="match status" value="1"/>
</dbReference>
<dbReference type="Proteomes" id="UP001595818">
    <property type="component" value="Unassembled WGS sequence"/>
</dbReference>
<dbReference type="Pfam" id="PF05721">
    <property type="entry name" value="PhyH"/>
    <property type="match status" value="1"/>
</dbReference>
<evidence type="ECO:0000313" key="4">
    <source>
        <dbReference type="Proteomes" id="UP001595818"/>
    </source>
</evidence>
<dbReference type="InterPro" id="IPR008775">
    <property type="entry name" value="Phytyl_CoA_dOase-like"/>
</dbReference>
<keyword evidence="1" id="KW-0479">Metal-binding</keyword>
<keyword evidence="1" id="KW-0560">Oxidoreductase</keyword>
<comment type="similarity">
    <text evidence="1">Belongs to the iron/ascorbate-dependent oxidoreductase family.</text>
</comment>
<accession>A0ABV9SXB5</accession>
<protein>
    <submittedName>
        <fullName evidence="3">Phytanoyl-CoA dioxygenase family protein</fullName>
    </submittedName>
</protein>